<gene>
    <name evidence="1" type="ORF">ACFSW7_01535</name>
</gene>
<organism evidence="1 2">
    <name type="scientific">Gulosibacter faecalis</name>
    <dbReference type="NCBI Taxonomy" id="272240"/>
    <lineage>
        <taxon>Bacteria</taxon>
        <taxon>Bacillati</taxon>
        <taxon>Actinomycetota</taxon>
        <taxon>Actinomycetes</taxon>
        <taxon>Micrococcales</taxon>
        <taxon>Microbacteriaceae</taxon>
        <taxon>Gulosibacter</taxon>
    </lineage>
</organism>
<dbReference type="Gene3D" id="3.40.30.10">
    <property type="entry name" value="Glutaredoxin"/>
    <property type="match status" value="1"/>
</dbReference>
<comment type="caution">
    <text evidence="1">The sequence shown here is derived from an EMBL/GenBank/DDBJ whole genome shotgun (WGS) entry which is preliminary data.</text>
</comment>
<proteinExistence type="predicted"/>
<evidence type="ECO:0000313" key="1">
    <source>
        <dbReference type="EMBL" id="MFD2757057.1"/>
    </source>
</evidence>
<sequence>MAENTKVEFWFDPICPWAWMTSRWIEEVERLRDDVEVDWNVMSLAILNEGRDMDDAHRKPHAFSKRSCLVAAGVKAELGNEAMKRFYDAIGTINHPGGRSGEEGTLEEAATKAEIPAELIARADAGEFDDVLLASHNGAISRVGDEVGTPVIAVNGVAFFGPVISPAPKGDMALQLFDGVVAAAGYEGFFEIKRSRTRGPEFN</sequence>
<name>A0ABW5UXF0_9MICO</name>
<dbReference type="Proteomes" id="UP001597492">
    <property type="component" value="Unassembled WGS sequence"/>
</dbReference>
<dbReference type="InterPro" id="IPR053977">
    <property type="entry name" value="Rv2466c-like"/>
</dbReference>
<dbReference type="Pfam" id="PF22234">
    <property type="entry name" value="Rv2466c-like"/>
    <property type="match status" value="1"/>
</dbReference>
<evidence type="ECO:0000313" key="2">
    <source>
        <dbReference type="Proteomes" id="UP001597492"/>
    </source>
</evidence>
<dbReference type="EMBL" id="JBHUNE010000001">
    <property type="protein sequence ID" value="MFD2757057.1"/>
    <property type="molecule type" value="Genomic_DNA"/>
</dbReference>
<reference evidence="2" key="1">
    <citation type="journal article" date="2019" name="Int. J. Syst. Evol. Microbiol.">
        <title>The Global Catalogue of Microorganisms (GCM) 10K type strain sequencing project: providing services to taxonomists for standard genome sequencing and annotation.</title>
        <authorList>
            <consortium name="The Broad Institute Genomics Platform"/>
            <consortium name="The Broad Institute Genome Sequencing Center for Infectious Disease"/>
            <person name="Wu L."/>
            <person name="Ma J."/>
        </authorList>
    </citation>
    <scope>NUCLEOTIDE SEQUENCE [LARGE SCALE GENOMIC DNA]</scope>
    <source>
        <strain evidence="2">TISTR 1514</strain>
    </source>
</reference>
<keyword evidence="2" id="KW-1185">Reference proteome</keyword>
<dbReference type="CDD" id="cd02972">
    <property type="entry name" value="DsbA_family"/>
    <property type="match status" value="1"/>
</dbReference>
<accession>A0ABW5UXF0</accession>
<dbReference type="InterPro" id="IPR036249">
    <property type="entry name" value="Thioredoxin-like_sf"/>
</dbReference>
<protein>
    <submittedName>
        <fullName evidence="1">DsbA family protein</fullName>
    </submittedName>
</protein>
<dbReference type="RefSeq" id="WP_019618844.1">
    <property type="nucleotide sequence ID" value="NZ_JBHUNE010000001.1"/>
</dbReference>
<dbReference type="SUPFAM" id="SSF52833">
    <property type="entry name" value="Thioredoxin-like"/>
    <property type="match status" value="1"/>
</dbReference>